<dbReference type="InterPro" id="IPR022764">
    <property type="entry name" value="Peptidase_S54_rhomboid_dom"/>
</dbReference>
<dbReference type="GO" id="GO:0006508">
    <property type="term" value="P:proteolysis"/>
    <property type="evidence" value="ECO:0007669"/>
    <property type="project" value="UniProtKB-KW"/>
</dbReference>
<dbReference type="Pfam" id="PF14559">
    <property type="entry name" value="TPR_19"/>
    <property type="match status" value="1"/>
</dbReference>
<proteinExistence type="inferred from homology"/>
<keyword evidence="5 8" id="KW-1133">Transmembrane helix</keyword>
<sequence length="514" mass="58423">MGFQEDYIFWALAHYFISDQEYRMIQLSKSQDELWLEKLEHKEAKVIRLLKYNLDWSNWMQRDIENTAQKAESIRRQLGRKELPILNIYVTAYPPVDDYEFRISAPFMAEKGKASVQTLIFDSSHPESINRIEAIFHDPLSMPVGEFTETDADEVKHATLSKAVSKAKKEKALFNFGKPFFTYIFVFIQIAVFMLLEWKGGSTDTSTLIKYGAKFNPLILEGEWWRFFTPIVLHIGLLHLLMNTLALYYLGSAVERVYGNLRFLFIYILAGFGGTLASFIFSPTLSAGASGAIFGCFGALLYFGLIYPKLFFRTMGFNILVVLGINLAFGFTIPGIDNAGHIGGLIGGFLATGIVHFPKKKKPWLQFLFLAVTASLVAGLLKYGFNEPGNLMNEQTAMVMAQEYIKTEEYDKARSLLADFINEEEASPEVYFLLSYAEIKEGDLQKAKEHLDHVINEKAAFHEAHYNLALIYLEEENTEKAQQHAQKAAELNPGQEEYQQLLEQIADLETSGQQ</sequence>
<feature type="transmembrane region" description="Helical" evidence="8">
    <location>
        <begin position="315"/>
        <end position="333"/>
    </location>
</feature>
<evidence type="ECO:0000256" key="2">
    <source>
        <dbReference type="ARBA" id="ARBA00009045"/>
    </source>
</evidence>
<evidence type="ECO:0000256" key="1">
    <source>
        <dbReference type="ARBA" id="ARBA00004141"/>
    </source>
</evidence>
<dbReference type="SMART" id="SM00028">
    <property type="entry name" value="TPR"/>
    <property type="match status" value="2"/>
</dbReference>
<accession>A0A2V2ZTC9</accession>
<dbReference type="InterPro" id="IPR035952">
    <property type="entry name" value="Rhomboid-like_sf"/>
</dbReference>
<comment type="similarity">
    <text evidence="2">Belongs to the peptidase S54 family.</text>
</comment>
<dbReference type="SUPFAM" id="SSF144091">
    <property type="entry name" value="Rhomboid-like"/>
    <property type="match status" value="1"/>
</dbReference>
<dbReference type="InterPro" id="IPR006597">
    <property type="entry name" value="Sel1-like"/>
</dbReference>
<feature type="transmembrane region" description="Helical" evidence="8">
    <location>
        <begin position="263"/>
        <end position="281"/>
    </location>
</feature>
<organism evidence="10 11">
    <name type="scientific">Cytobacillus oceanisediminis</name>
    <dbReference type="NCBI Taxonomy" id="665099"/>
    <lineage>
        <taxon>Bacteria</taxon>
        <taxon>Bacillati</taxon>
        <taxon>Bacillota</taxon>
        <taxon>Bacilli</taxon>
        <taxon>Bacillales</taxon>
        <taxon>Bacillaceae</taxon>
        <taxon>Cytobacillus</taxon>
    </lineage>
</organism>
<evidence type="ECO:0000313" key="11">
    <source>
        <dbReference type="Proteomes" id="UP000247150"/>
    </source>
</evidence>
<dbReference type="Gene3D" id="1.25.40.10">
    <property type="entry name" value="Tetratricopeptide repeat domain"/>
    <property type="match status" value="1"/>
</dbReference>
<dbReference type="OrthoDB" id="9813074at2"/>
<dbReference type="EMBL" id="QGTW01000010">
    <property type="protein sequence ID" value="PWW26589.1"/>
    <property type="molecule type" value="Genomic_DNA"/>
</dbReference>
<evidence type="ECO:0000313" key="10">
    <source>
        <dbReference type="EMBL" id="PWW26589.1"/>
    </source>
</evidence>
<reference evidence="10 11" key="1">
    <citation type="submission" date="2018-05" db="EMBL/GenBank/DDBJ databases">
        <title>Freshwater and sediment microbial communities from various areas in North America, analyzing microbe dynamics in response to fracking.</title>
        <authorList>
            <person name="Lamendella R."/>
        </authorList>
    </citation>
    <scope>NUCLEOTIDE SEQUENCE [LARGE SCALE GENOMIC DNA]</scope>
    <source>
        <strain evidence="10 11">15_TX</strain>
    </source>
</reference>
<evidence type="ECO:0000256" key="8">
    <source>
        <dbReference type="SAM" id="Phobius"/>
    </source>
</evidence>
<comment type="caution">
    <text evidence="10">The sequence shown here is derived from an EMBL/GenBank/DDBJ whole genome shotgun (WGS) entry which is preliminary data.</text>
</comment>
<dbReference type="Pfam" id="PF01694">
    <property type="entry name" value="Rhomboid"/>
    <property type="match status" value="1"/>
</dbReference>
<keyword evidence="3 8" id="KW-0812">Transmembrane</keyword>
<evidence type="ECO:0000256" key="3">
    <source>
        <dbReference type="ARBA" id="ARBA00022692"/>
    </source>
</evidence>
<dbReference type="SMART" id="SM00671">
    <property type="entry name" value="SEL1"/>
    <property type="match status" value="1"/>
</dbReference>
<dbReference type="RefSeq" id="WP_110066169.1">
    <property type="nucleotide sequence ID" value="NZ_QGTW01000010.1"/>
</dbReference>
<keyword evidence="4" id="KW-0378">Hydrolase</keyword>
<dbReference type="PROSITE" id="PS50005">
    <property type="entry name" value="TPR"/>
    <property type="match status" value="1"/>
</dbReference>
<keyword evidence="10" id="KW-0645">Protease</keyword>
<evidence type="ECO:0000256" key="6">
    <source>
        <dbReference type="ARBA" id="ARBA00023136"/>
    </source>
</evidence>
<name>A0A2V2ZTC9_9BACI</name>
<comment type="subcellular location">
    <subcellularLocation>
        <location evidence="1">Membrane</location>
        <topology evidence="1">Multi-pass membrane protein</topology>
    </subcellularLocation>
</comment>
<dbReference type="Gene3D" id="1.20.1540.10">
    <property type="entry name" value="Rhomboid-like"/>
    <property type="match status" value="1"/>
</dbReference>
<dbReference type="InterPro" id="IPR019734">
    <property type="entry name" value="TPR_rpt"/>
</dbReference>
<feature type="transmembrane region" description="Helical" evidence="8">
    <location>
        <begin position="364"/>
        <end position="385"/>
    </location>
</feature>
<dbReference type="PANTHER" id="PTHR43731">
    <property type="entry name" value="RHOMBOID PROTEASE"/>
    <property type="match status" value="1"/>
</dbReference>
<dbReference type="GO" id="GO:0004252">
    <property type="term" value="F:serine-type endopeptidase activity"/>
    <property type="evidence" value="ECO:0007669"/>
    <property type="project" value="InterPro"/>
</dbReference>
<dbReference type="InterPro" id="IPR050925">
    <property type="entry name" value="Rhomboid_protease_S54"/>
</dbReference>
<keyword evidence="6 8" id="KW-0472">Membrane</keyword>
<keyword evidence="7" id="KW-0802">TPR repeat</keyword>
<dbReference type="SUPFAM" id="SSF48452">
    <property type="entry name" value="TPR-like"/>
    <property type="match status" value="1"/>
</dbReference>
<dbReference type="GO" id="GO:0016020">
    <property type="term" value="C:membrane"/>
    <property type="evidence" value="ECO:0007669"/>
    <property type="project" value="UniProtKB-SubCell"/>
</dbReference>
<dbReference type="Proteomes" id="UP000247150">
    <property type="component" value="Unassembled WGS sequence"/>
</dbReference>
<feature type="transmembrane region" description="Helical" evidence="8">
    <location>
        <begin position="287"/>
        <end position="308"/>
    </location>
</feature>
<dbReference type="InterPro" id="IPR011990">
    <property type="entry name" value="TPR-like_helical_dom_sf"/>
</dbReference>
<feature type="transmembrane region" description="Helical" evidence="8">
    <location>
        <begin position="339"/>
        <end position="357"/>
    </location>
</feature>
<gene>
    <name evidence="10" type="ORF">DFO73_110162</name>
</gene>
<feature type="domain" description="Peptidase S54 rhomboid" evidence="9">
    <location>
        <begin position="222"/>
        <end position="355"/>
    </location>
</feature>
<feature type="repeat" description="TPR" evidence="7">
    <location>
        <begin position="462"/>
        <end position="495"/>
    </location>
</feature>
<protein>
    <submittedName>
        <fullName evidence="10">Rhomboid protease GluP</fullName>
    </submittedName>
</protein>
<feature type="transmembrane region" description="Helical" evidence="8">
    <location>
        <begin position="227"/>
        <end position="251"/>
    </location>
</feature>
<evidence type="ECO:0000256" key="7">
    <source>
        <dbReference type="PROSITE-ProRule" id="PRU00339"/>
    </source>
</evidence>
<evidence type="ECO:0000256" key="4">
    <source>
        <dbReference type="ARBA" id="ARBA00022801"/>
    </source>
</evidence>
<feature type="transmembrane region" description="Helical" evidence="8">
    <location>
        <begin position="176"/>
        <end position="196"/>
    </location>
</feature>
<dbReference type="PANTHER" id="PTHR43731:SF14">
    <property type="entry name" value="PRESENILIN-ASSOCIATED RHOMBOID-LIKE PROTEIN, MITOCHONDRIAL"/>
    <property type="match status" value="1"/>
</dbReference>
<dbReference type="AlphaFoldDB" id="A0A2V2ZTC9"/>
<evidence type="ECO:0000256" key="5">
    <source>
        <dbReference type="ARBA" id="ARBA00022989"/>
    </source>
</evidence>
<evidence type="ECO:0000259" key="9">
    <source>
        <dbReference type="Pfam" id="PF01694"/>
    </source>
</evidence>